<comment type="caution">
    <text evidence="1">The sequence shown here is derived from an EMBL/GenBank/DDBJ whole genome shotgun (WGS) entry which is preliminary data.</text>
</comment>
<evidence type="ECO:0000313" key="2">
    <source>
        <dbReference type="Proteomes" id="UP001234178"/>
    </source>
</evidence>
<evidence type="ECO:0000313" key="1">
    <source>
        <dbReference type="EMBL" id="KAK4022225.1"/>
    </source>
</evidence>
<organism evidence="1 2">
    <name type="scientific">Daphnia magna</name>
    <dbReference type="NCBI Taxonomy" id="35525"/>
    <lineage>
        <taxon>Eukaryota</taxon>
        <taxon>Metazoa</taxon>
        <taxon>Ecdysozoa</taxon>
        <taxon>Arthropoda</taxon>
        <taxon>Crustacea</taxon>
        <taxon>Branchiopoda</taxon>
        <taxon>Diplostraca</taxon>
        <taxon>Cladocera</taxon>
        <taxon>Anomopoda</taxon>
        <taxon>Daphniidae</taxon>
        <taxon>Daphnia</taxon>
    </lineage>
</organism>
<gene>
    <name evidence="1" type="ORF">OUZ56_007704</name>
</gene>
<proteinExistence type="predicted"/>
<reference evidence="1 2" key="1">
    <citation type="journal article" date="2023" name="Nucleic Acids Res.">
        <title>The hologenome of Daphnia magna reveals possible DNA methylation and microbiome-mediated evolution of the host genome.</title>
        <authorList>
            <person name="Chaturvedi A."/>
            <person name="Li X."/>
            <person name="Dhandapani V."/>
            <person name="Marshall H."/>
            <person name="Kissane S."/>
            <person name="Cuenca-Cambronero M."/>
            <person name="Asole G."/>
            <person name="Calvet F."/>
            <person name="Ruiz-Romero M."/>
            <person name="Marangio P."/>
            <person name="Guigo R."/>
            <person name="Rago D."/>
            <person name="Mirbahai L."/>
            <person name="Eastwood N."/>
            <person name="Colbourne J.K."/>
            <person name="Zhou J."/>
            <person name="Mallon E."/>
            <person name="Orsini L."/>
        </authorList>
    </citation>
    <scope>NUCLEOTIDE SEQUENCE [LARGE SCALE GENOMIC DNA]</scope>
    <source>
        <strain evidence="1">LRV0_1</strain>
    </source>
</reference>
<protein>
    <submittedName>
        <fullName evidence="1">Uncharacterized protein</fullName>
    </submittedName>
</protein>
<dbReference type="Proteomes" id="UP001234178">
    <property type="component" value="Unassembled WGS sequence"/>
</dbReference>
<keyword evidence="2" id="KW-1185">Reference proteome</keyword>
<accession>A0ABR0AB28</accession>
<name>A0ABR0AB28_9CRUS</name>
<sequence length="217" mass="23598">MCFSVSAFVQEPLVRTPLQHAPQPVIEASEKISKSGTCGKNTLSLPRLKLLDHHSRSDLASADSGHLTCRLNLARLACSMYSACILRKCACANGIVGIAHVKLPIIDAISRNVIEPLARAASHLVLTADAFSVGSANDNLIELITSPRYSSIWAGSVIDFSQFIKKPRFCNKSITFLTSFLAPSFDEFTIKMSSRPPLLSESSKNTLVRALIRKPDS</sequence>
<dbReference type="EMBL" id="JAOYFB010000037">
    <property type="protein sequence ID" value="KAK4022225.1"/>
    <property type="molecule type" value="Genomic_DNA"/>
</dbReference>